<dbReference type="Gene3D" id="3.40.190.10">
    <property type="entry name" value="Periplasmic binding protein-like II"/>
    <property type="match status" value="1"/>
</dbReference>
<evidence type="ECO:0000256" key="4">
    <source>
        <dbReference type="ARBA" id="ARBA00022729"/>
    </source>
</evidence>
<proteinExistence type="inferred from homology"/>
<protein>
    <submittedName>
        <fullName evidence="7">ABC transporter substrate-binding protein</fullName>
    </submittedName>
</protein>
<dbReference type="PIRSF" id="PIRSF002741">
    <property type="entry name" value="MppA"/>
    <property type="match status" value="1"/>
</dbReference>
<dbReference type="Proteomes" id="UP001596174">
    <property type="component" value="Unassembled WGS sequence"/>
</dbReference>
<keyword evidence="3" id="KW-0813">Transport</keyword>
<keyword evidence="8" id="KW-1185">Reference proteome</keyword>
<dbReference type="InterPro" id="IPR030678">
    <property type="entry name" value="Peptide/Ni-bd"/>
</dbReference>
<feature type="signal peptide" evidence="5">
    <location>
        <begin position="1"/>
        <end position="29"/>
    </location>
</feature>
<reference evidence="8" key="1">
    <citation type="journal article" date="2019" name="Int. J. Syst. Evol. Microbiol.">
        <title>The Global Catalogue of Microorganisms (GCM) 10K type strain sequencing project: providing services to taxonomists for standard genome sequencing and annotation.</title>
        <authorList>
            <consortium name="The Broad Institute Genomics Platform"/>
            <consortium name="The Broad Institute Genome Sequencing Center for Infectious Disease"/>
            <person name="Wu L."/>
            <person name="Ma J."/>
        </authorList>
    </citation>
    <scope>NUCLEOTIDE SEQUENCE [LARGE SCALE GENOMIC DNA]</scope>
    <source>
        <strain evidence="8">JCM 4816</strain>
    </source>
</reference>
<gene>
    <name evidence="7" type="ORF">ACFP3V_21985</name>
</gene>
<feature type="domain" description="Solute-binding protein family 5" evidence="6">
    <location>
        <begin position="92"/>
        <end position="454"/>
    </location>
</feature>
<evidence type="ECO:0000313" key="7">
    <source>
        <dbReference type="EMBL" id="MFC5909872.1"/>
    </source>
</evidence>
<comment type="caution">
    <text evidence="7">The sequence shown here is derived from an EMBL/GenBank/DDBJ whole genome shotgun (WGS) entry which is preliminary data.</text>
</comment>
<evidence type="ECO:0000313" key="8">
    <source>
        <dbReference type="Proteomes" id="UP001596174"/>
    </source>
</evidence>
<evidence type="ECO:0000256" key="1">
    <source>
        <dbReference type="ARBA" id="ARBA00004196"/>
    </source>
</evidence>
<evidence type="ECO:0000256" key="5">
    <source>
        <dbReference type="SAM" id="SignalP"/>
    </source>
</evidence>
<feature type="chain" id="PRO_5047068501" evidence="5">
    <location>
        <begin position="30"/>
        <end position="538"/>
    </location>
</feature>
<dbReference type="PANTHER" id="PTHR30290">
    <property type="entry name" value="PERIPLASMIC BINDING COMPONENT OF ABC TRANSPORTER"/>
    <property type="match status" value="1"/>
</dbReference>
<dbReference type="SUPFAM" id="SSF53850">
    <property type="entry name" value="Periplasmic binding protein-like II"/>
    <property type="match status" value="1"/>
</dbReference>
<dbReference type="Pfam" id="PF00496">
    <property type="entry name" value="SBP_bac_5"/>
    <property type="match status" value="1"/>
</dbReference>
<evidence type="ECO:0000256" key="3">
    <source>
        <dbReference type="ARBA" id="ARBA00022448"/>
    </source>
</evidence>
<comment type="similarity">
    <text evidence="2">Belongs to the bacterial solute-binding protein 5 family.</text>
</comment>
<evidence type="ECO:0000256" key="2">
    <source>
        <dbReference type="ARBA" id="ARBA00005695"/>
    </source>
</evidence>
<dbReference type="PANTHER" id="PTHR30290:SF10">
    <property type="entry name" value="PERIPLASMIC OLIGOPEPTIDE-BINDING PROTEIN-RELATED"/>
    <property type="match status" value="1"/>
</dbReference>
<dbReference type="Gene3D" id="3.10.105.10">
    <property type="entry name" value="Dipeptide-binding Protein, Domain 3"/>
    <property type="match status" value="1"/>
</dbReference>
<accession>A0ABW1G8I9</accession>
<evidence type="ECO:0000259" key="6">
    <source>
        <dbReference type="Pfam" id="PF00496"/>
    </source>
</evidence>
<dbReference type="PROSITE" id="PS51257">
    <property type="entry name" value="PROKAR_LIPOPROTEIN"/>
    <property type="match status" value="1"/>
</dbReference>
<keyword evidence="4 5" id="KW-0732">Signal</keyword>
<comment type="subcellular location">
    <subcellularLocation>
        <location evidence="1">Cell envelope</location>
    </subcellularLocation>
</comment>
<sequence>MSTVKRLAVVGAVGLIATTSACGSSGSGAAPNAASGAKITIGSATAYSTLDPAVAYDAGSWAVYYNIYQSLLSYAPGANQPSPDAAKTCGFSDPVTYKCELRPGLKFTNGDPLDAAAVKFSIDRVLKIKNDSQVWTLLSTIKSVDTPNSSTVVFNLNTPDATLPDRLAAGVASIVDPKLASPTKGVTDPTDTSIGVGSGVYKIDKVDFKDGQPSVLHLSVNPAYQGAALDNGGKLQNSGVTVNFYDNVKETKAALDSGAVDAVATDIAPTDIVKLQNDQQLGKGLQVVEGPGAQIRLMPLNLAKAPFNNKAVRVAIARLLNRDSIASGVFQGTVTPLYSMIPSGITDQNAAYLNLYPPASAATVKRSLQKAGVHLPVSFTLDYTLNSTAGDAEAKMIKAQLESTGLFQVTLRTHATYTAMKNEVLKKGDFDAYTVSWLPDYPDPDDFVSPFVGAPSSMYINYQPAAIVGKIAATLKETDRLAAAKDYADIQNAFANDAAYIPIWQNKAYAVTQADITGAGLTLDTSAVIRWWLFGKSS</sequence>
<dbReference type="InterPro" id="IPR000914">
    <property type="entry name" value="SBP_5_dom"/>
</dbReference>
<organism evidence="7 8">
    <name type="scientific">Streptacidiphilus monticola</name>
    <dbReference type="NCBI Taxonomy" id="2161674"/>
    <lineage>
        <taxon>Bacteria</taxon>
        <taxon>Bacillati</taxon>
        <taxon>Actinomycetota</taxon>
        <taxon>Actinomycetes</taxon>
        <taxon>Kitasatosporales</taxon>
        <taxon>Streptomycetaceae</taxon>
        <taxon>Streptacidiphilus</taxon>
    </lineage>
</organism>
<dbReference type="InterPro" id="IPR039424">
    <property type="entry name" value="SBP_5"/>
</dbReference>
<dbReference type="EMBL" id="JBHSQJ010000095">
    <property type="protein sequence ID" value="MFC5909872.1"/>
    <property type="molecule type" value="Genomic_DNA"/>
</dbReference>
<name>A0ABW1G8I9_9ACTN</name>
<dbReference type="RefSeq" id="WP_380586051.1">
    <property type="nucleotide sequence ID" value="NZ_JBHSQJ010000095.1"/>
</dbReference>